<comment type="similarity">
    <text evidence="2">Belongs to the class-I pyridoxal-phosphate-dependent aminotransferase family.</text>
</comment>
<evidence type="ECO:0000259" key="4">
    <source>
        <dbReference type="Pfam" id="PF00155"/>
    </source>
</evidence>
<evidence type="ECO:0000313" key="5">
    <source>
        <dbReference type="EMBL" id="RWR97506.1"/>
    </source>
</evidence>
<name>A0A3S3N7W2_9MAGN</name>
<evidence type="ECO:0000256" key="2">
    <source>
        <dbReference type="ARBA" id="ARBA00007441"/>
    </source>
</evidence>
<dbReference type="Gene3D" id="3.40.640.10">
    <property type="entry name" value="Type I PLP-dependent aspartate aminotransferase-like (Major domain)"/>
    <property type="match status" value="2"/>
</dbReference>
<keyword evidence="3" id="KW-0663">Pyridoxal phosphate</keyword>
<gene>
    <name evidence="5" type="ORF">CKAN_02694300</name>
</gene>
<dbReference type="AlphaFoldDB" id="A0A3S3N7W2"/>
<dbReference type="InterPro" id="IPR004839">
    <property type="entry name" value="Aminotransferase_I/II_large"/>
</dbReference>
<protein>
    <submittedName>
        <fullName evidence="5">Aminotransferase, class I/classII</fullName>
    </submittedName>
</protein>
<dbReference type="InterPro" id="IPR015421">
    <property type="entry name" value="PyrdxlP-dep_Trfase_major"/>
</dbReference>
<keyword evidence="5" id="KW-0808">Transferase</keyword>
<dbReference type="InterPro" id="IPR015424">
    <property type="entry name" value="PyrdxlP-dep_Trfase"/>
</dbReference>
<keyword evidence="5" id="KW-0032">Aminotransferase</keyword>
<dbReference type="InterPro" id="IPR015422">
    <property type="entry name" value="PyrdxlP-dep_Trfase_small"/>
</dbReference>
<dbReference type="GO" id="GO:0030170">
    <property type="term" value="F:pyridoxal phosphate binding"/>
    <property type="evidence" value="ECO:0007669"/>
    <property type="project" value="InterPro"/>
</dbReference>
<dbReference type="InterPro" id="IPR004838">
    <property type="entry name" value="NHTrfase_class1_PyrdxlP-BS"/>
</dbReference>
<evidence type="ECO:0000313" key="6">
    <source>
        <dbReference type="Proteomes" id="UP000283530"/>
    </source>
</evidence>
<keyword evidence="6" id="KW-1185">Reference proteome</keyword>
<feature type="domain" description="Aminotransferase class I/classII large" evidence="4">
    <location>
        <begin position="44"/>
        <end position="383"/>
    </location>
</feature>
<dbReference type="SUPFAM" id="SSF53383">
    <property type="entry name" value="PLP-dependent transferases"/>
    <property type="match status" value="2"/>
</dbReference>
<evidence type="ECO:0000256" key="1">
    <source>
        <dbReference type="ARBA" id="ARBA00001933"/>
    </source>
</evidence>
<comment type="cofactor">
    <cofactor evidence="1">
        <name>pyridoxal 5'-phosphate</name>
        <dbReference type="ChEBI" id="CHEBI:597326"/>
    </cofactor>
</comment>
<dbReference type="PANTHER" id="PTHR45744:SF11">
    <property type="entry name" value="TYROSINE AMINOTRANSFERASE"/>
    <property type="match status" value="1"/>
</dbReference>
<dbReference type="STRING" id="337451.A0A3S3N7W2"/>
<dbReference type="Proteomes" id="UP000283530">
    <property type="component" value="Unassembled WGS sequence"/>
</dbReference>
<dbReference type="GO" id="GO:0006572">
    <property type="term" value="P:L-tyrosine catabolic process"/>
    <property type="evidence" value="ECO:0007669"/>
    <property type="project" value="TreeGrafter"/>
</dbReference>
<feature type="domain" description="Aminotransferase class I/classII large" evidence="4">
    <location>
        <begin position="435"/>
        <end position="684"/>
    </location>
</feature>
<reference evidence="5 6" key="1">
    <citation type="journal article" date="2019" name="Nat. Plants">
        <title>Stout camphor tree genome fills gaps in understanding of flowering plant genome evolution.</title>
        <authorList>
            <person name="Chaw S.M."/>
            <person name="Liu Y.C."/>
            <person name="Wu Y.W."/>
            <person name="Wang H.Y."/>
            <person name="Lin C.I."/>
            <person name="Wu C.S."/>
            <person name="Ke H.M."/>
            <person name="Chang L.Y."/>
            <person name="Hsu C.Y."/>
            <person name="Yang H.T."/>
            <person name="Sudianto E."/>
            <person name="Hsu M.H."/>
            <person name="Wu K.P."/>
            <person name="Wang L.N."/>
            <person name="Leebens-Mack J.H."/>
            <person name="Tsai I.J."/>
        </authorList>
    </citation>
    <scope>NUCLEOTIDE SEQUENCE [LARGE SCALE GENOMIC DNA]</scope>
    <source>
        <strain evidence="6">cv. Chaw 1501</strain>
        <tissue evidence="5">Young leaves</tissue>
    </source>
</reference>
<dbReference type="FunFam" id="3.40.640.10:FF:000048">
    <property type="entry name" value="tyrosine aminotransferase"/>
    <property type="match status" value="1"/>
</dbReference>
<organism evidence="5 6">
    <name type="scientific">Cinnamomum micranthum f. kanehirae</name>
    <dbReference type="NCBI Taxonomy" id="337451"/>
    <lineage>
        <taxon>Eukaryota</taxon>
        <taxon>Viridiplantae</taxon>
        <taxon>Streptophyta</taxon>
        <taxon>Embryophyta</taxon>
        <taxon>Tracheophyta</taxon>
        <taxon>Spermatophyta</taxon>
        <taxon>Magnoliopsida</taxon>
        <taxon>Magnoliidae</taxon>
        <taxon>Laurales</taxon>
        <taxon>Lauraceae</taxon>
        <taxon>Cinnamomum</taxon>
    </lineage>
</organism>
<dbReference type="GO" id="GO:0004838">
    <property type="term" value="F:L-tyrosine-2-oxoglutarate transaminase activity"/>
    <property type="evidence" value="ECO:0007669"/>
    <property type="project" value="TreeGrafter"/>
</dbReference>
<dbReference type="InterPro" id="IPR005958">
    <property type="entry name" value="TyrNic_aminoTrfase"/>
</dbReference>
<dbReference type="OrthoDB" id="1691396at2759"/>
<sequence length="726" mass="79922">MENGGGKKVWKFRANGELASEADVSIRGMLEMIKGGLDGGDERPIIPLGHGDPSAFPFFRTISTAEDAVVSALRSGKYNCYSPSVGLLPARRAIAEYLSQDLPYKLSSNDVFITNGCTQAIETVMTVLAHPNANILLPRPGFPMYEARASFCGIQVRHFDLLPDRNWEMDLDAAEGLVDDNTVAIVIINPGNPCGSVFSYQHLAKIAELAKKHGILVVADEVYSHLTFGSEPFVPMGVFGSVVPVITLGSISKRWVVPGWRIGWLIVNCIKNILNITSEPVTFIQAAVPDILGGTKEDFFSKTINILKQTSDICYNQIKEINCLTCFNKPVGSMFLMVKINLSLLEDIKDDVDFCCKLAREESVIILPGCSVGLKNWLRITFAIEPSPLEDEKMENERKEWKLRPNALLSSTNQIGIRGLLEVVKSSLDSGDERPIITLGEGDPSHFPSFRTVSTAEEAIVTAVQSGRYNCYSPAVGFPTARRAIAEYLSKDLPYKLSEEDVYVTSGCQQAIEVVMSVLAHPNANILLPRPCFPNYNSCAAFVGMEVRHADLLPERNWEMDLEAVEHLVDDNTVAILIVNPGNPCGNVYTYEYLAKMARRLGVPVIADEVYGHLTYGITPFVPMGVFGSVVPVLTLGSISKRWAVPGWRLGWLVTTDPNGVLKQTGIVTCINNLLQMLSEPATFIQYLMEGSKAATIALSNYNSFVKFLDNQFLSYWFSMSSKVSD</sequence>
<dbReference type="NCBIfam" id="TIGR01265">
    <property type="entry name" value="tyr_nico_aTase"/>
    <property type="match status" value="2"/>
</dbReference>
<proteinExistence type="inferred from homology"/>
<dbReference type="PROSITE" id="PS00105">
    <property type="entry name" value="AA_TRANSFER_CLASS_1"/>
    <property type="match status" value="2"/>
</dbReference>
<evidence type="ECO:0000256" key="3">
    <source>
        <dbReference type="ARBA" id="ARBA00022898"/>
    </source>
</evidence>
<dbReference type="Gene3D" id="3.90.1150.10">
    <property type="entry name" value="Aspartate Aminotransferase, domain 1"/>
    <property type="match status" value="1"/>
</dbReference>
<dbReference type="Pfam" id="PF00155">
    <property type="entry name" value="Aminotran_1_2"/>
    <property type="match status" value="2"/>
</dbReference>
<comment type="caution">
    <text evidence="5">The sequence shown here is derived from an EMBL/GenBank/DDBJ whole genome shotgun (WGS) entry which is preliminary data.</text>
</comment>
<accession>A0A3S3N7W2</accession>
<dbReference type="EMBL" id="QPKB01000013">
    <property type="protein sequence ID" value="RWR97506.1"/>
    <property type="molecule type" value="Genomic_DNA"/>
</dbReference>
<dbReference type="PANTHER" id="PTHR45744">
    <property type="entry name" value="TYROSINE AMINOTRANSFERASE"/>
    <property type="match status" value="1"/>
</dbReference>
<dbReference type="CDD" id="cd00609">
    <property type="entry name" value="AAT_like"/>
    <property type="match status" value="2"/>
</dbReference>